<evidence type="ECO:0000313" key="5">
    <source>
        <dbReference type="EMBL" id="KAF1388639.1"/>
    </source>
</evidence>
<dbReference type="Pfam" id="PF01821">
    <property type="entry name" value="ANATO"/>
    <property type="match status" value="1"/>
</dbReference>
<dbReference type="GO" id="GO:0006956">
    <property type="term" value="P:complement activation"/>
    <property type="evidence" value="ECO:0007669"/>
    <property type="project" value="InterPro"/>
</dbReference>
<proteinExistence type="predicted"/>
<evidence type="ECO:0000256" key="2">
    <source>
        <dbReference type="ARBA" id="ARBA00022525"/>
    </source>
</evidence>
<gene>
    <name evidence="5" type="ORF">PFLUV_G00092390</name>
</gene>
<dbReference type="Gene3D" id="2.60.40.10">
    <property type="entry name" value="Immunoglobulins"/>
    <property type="match status" value="1"/>
</dbReference>
<dbReference type="Proteomes" id="UP000465112">
    <property type="component" value="Chromosome 7"/>
</dbReference>
<organism evidence="5 6">
    <name type="scientific">Perca fluviatilis</name>
    <name type="common">European perch</name>
    <dbReference type="NCBI Taxonomy" id="8168"/>
    <lineage>
        <taxon>Eukaryota</taxon>
        <taxon>Metazoa</taxon>
        <taxon>Chordata</taxon>
        <taxon>Craniata</taxon>
        <taxon>Vertebrata</taxon>
        <taxon>Euteleostomi</taxon>
        <taxon>Actinopterygii</taxon>
        <taxon>Neopterygii</taxon>
        <taxon>Teleostei</taxon>
        <taxon>Neoteleostei</taxon>
        <taxon>Acanthomorphata</taxon>
        <taxon>Eupercaria</taxon>
        <taxon>Perciformes</taxon>
        <taxon>Percoidei</taxon>
        <taxon>Percidae</taxon>
        <taxon>Percinae</taxon>
        <taxon>Perca</taxon>
    </lineage>
</organism>
<dbReference type="InterPro" id="IPR001599">
    <property type="entry name" value="Macroglobln_a2"/>
</dbReference>
<dbReference type="PRINTS" id="PR00004">
    <property type="entry name" value="ANAPHYLATOXN"/>
</dbReference>
<protein>
    <recommendedName>
        <fullName evidence="4">Anaphylatoxin-like domain-containing protein</fullName>
    </recommendedName>
</protein>
<evidence type="ECO:0000256" key="1">
    <source>
        <dbReference type="ARBA" id="ARBA00004613"/>
    </source>
</evidence>
<dbReference type="AlphaFoldDB" id="A0A6A5FB06"/>
<evidence type="ECO:0000259" key="4">
    <source>
        <dbReference type="PROSITE" id="PS01178"/>
    </source>
</evidence>
<dbReference type="GO" id="GO:0006954">
    <property type="term" value="P:inflammatory response"/>
    <property type="evidence" value="ECO:0007669"/>
    <property type="project" value="InterPro"/>
</dbReference>
<dbReference type="PANTHER" id="PTHR11412">
    <property type="entry name" value="MACROGLOBULIN / COMPLEMENT"/>
    <property type="match status" value="1"/>
</dbReference>
<dbReference type="GO" id="GO:0004866">
    <property type="term" value="F:endopeptidase inhibitor activity"/>
    <property type="evidence" value="ECO:0007669"/>
    <property type="project" value="InterPro"/>
</dbReference>
<evidence type="ECO:0000256" key="3">
    <source>
        <dbReference type="ARBA" id="ARBA00023157"/>
    </source>
</evidence>
<name>A0A6A5FB06_PERFL</name>
<dbReference type="InterPro" id="IPR001840">
    <property type="entry name" value="Anaphylatoxn_comp_syst_dom"/>
</dbReference>
<dbReference type="PROSITE" id="PS01177">
    <property type="entry name" value="ANAPHYLATOXIN_1"/>
    <property type="match status" value="1"/>
</dbReference>
<keyword evidence="3" id="KW-1015">Disulfide bond</keyword>
<accession>A0A6A5FB06</accession>
<dbReference type="PANTHER" id="PTHR11412:SF81">
    <property type="entry name" value="COMPLEMENT C3"/>
    <property type="match status" value="1"/>
</dbReference>
<dbReference type="SMART" id="SM01360">
    <property type="entry name" value="A2M"/>
    <property type="match status" value="1"/>
</dbReference>
<dbReference type="InterPro" id="IPR013783">
    <property type="entry name" value="Ig-like_fold"/>
</dbReference>
<dbReference type="Gene3D" id="1.20.91.20">
    <property type="entry name" value="Anaphylotoxins (complement system)"/>
    <property type="match status" value="1"/>
</dbReference>
<dbReference type="GO" id="GO:0005576">
    <property type="term" value="C:extracellular region"/>
    <property type="evidence" value="ECO:0007669"/>
    <property type="project" value="UniProtKB-SubCell"/>
</dbReference>
<comment type="caution">
    <text evidence="5">The sequence shown here is derived from an EMBL/GenBank/DDBJ whole genome shotgun (WGS) entry which is preliminary data.</text>
</comment>
<keyword evidence="6" id="KW-1185">Reference proteome</keyword>
<dbReference type="PROSITE" id="PS01178">
    <property type="entry name" value="ANAPHYLATOXIN_2"/>
    <property type="match status" value="1"/>
</dbReference>
<reference evidence="5 6" key="1">
    <citation type="submission" date="2019-06" db="EMBL/GenBank/DDBJ databases">
        <title>A chromosome-scale genome assembly of the European perch, Perca fluviatilis.</title>
        <authorList>
            <person name="Roques C."/>
            <person name="Zahm M."/>
            <person name="Cabau C."/>
            <person name="Klopp C."/>
            <person name="Bouchez O."/>
            <person name="Donnadieu C."/>
            <person name="Kuhl H."/>
            <person name="Gislard M."/>
            <person name="Guendouz S."/>
            <person name="Journot L."/>
            <person name="Haffray P."/>
            <person name="Bestin A."/>
            <person name="Morvezen R."/>
            <person name="Feron R."/>
            <person name="Wen M."/>
            <person name="Jouanno E."/>
            <person name="Herpin A."/>
            <person name="Schartl M."/>
            <person name="Postlethwait J."/>
            <person name="Schaerlinger B."/>
            <person name="Chardard D."/>
            <person name="Lecocq T."/>
            <person name="Poncet C."/>
            <person name="Jaffrelo L."/>
            <person name="Lampietro C."/>
            <person name="Guiguen Y."/>
        </authorList>
    </citation>
    <scope>NUCLEOTIDE SEQUENCE [LARGE SCALE GENOMIC DNA]</scope>
    <source>
        <tissue evidence="5">Blood</tissue>
    </source>
</reference>
<evidence type="ECO:0000313" key="6">
    <source>
        <dbReference type="Proteomes" id="UP000465112"/>
    </source>
</evidence>
<dbReference type="Pfam" id="PF00207">
    <property type="entry name" value="A2M"/>
    <property type="match status" value="1"/>
</dbReference>
<dbReference type="SUPFAM" id="SSF47686">
    <property type="entry name" value="Anaphylotoxins (complement system)"/>
    <property type="match status" value="1"/>
</dbReference>
<dbReference type="InterPro" id="IPR050473">
    <property type="entry name" value="A2M/Complement_sys"/>
</dbReference>
<feature type="domain" description="Anaphylatoxin-like" evidence="4">
    <location>
        <begin position="19"/>
        <end position="54"/>
    </location>
</feature>
<dbReference type="CDD" id="cd00017">
    <property type="entry name" value="ANATO"/>
    <property type="match status" value="1"/>
</dbReference>
<dbReference type="InterPro" id="IPR000020">
    <property type="entry name" value="Anaphylatoxin/fibulin"/>
</dbReference>
<keyword evidence="2" id="KW-0964">Secreted</keyword>
<dbReference type="InterPro" id="IPR018081">
    <property type="entry name" value="Anaphylatoxin_comp_syst"/>
</dbReference>
<dbReference type="EMBL" id="VHII01000007">
    <property type="protein sequence ID" value="KAF1388639.1"/>
    <property type="molecule type" value="Genomic_DNA"/>
</dbReference>
<dbReference type="SMART" id="SM00104">
    <property type="entry name" value="ANATO"/>
    <property type="match status" value="1"/>
</dbReference>
<sequence>MDVTTSLVSQYQDQLQRECCLDGMRNTPLSYTCERRAEYISDGAECAAAFLHCCKEMETQRAERKEDSLILARSEEDDSYMDSNDIVSHTLPERICVGGPLEVIVRKEFFIDLRLPYSAVRGEQLEIKAILHNYSPFLSP</sequence>
<comment type="subcellular location">
    <subcellularLocation>
        <location evidence="1">Secreted</location>
    </subcellularLocation>
</comment>